<protein>
    <submittedName>
        <fullName evidence="2">Uncharacterized protein</fullName>
    </submittedName>
</protein>
<feature type="compositionally biased region" description="Acidic residues" evidence="1">
    <location>
        <begin position="122"/>
        <end position="133"/>
    </location>
</feature>
<proteinExistence type="predicted"/>
<gene>
    <name evidence="2" type="ORF">LTR77_000988</name>
</gene>
<feature type="region of interest" description="Disordered" evidence="1">
    <location>
        <begin position="46"/>
        <end position="143"/>
    </location>
</feature>
<dbReference type="AlphaFoldDB" id="A0AAV9PRH5"/>
<accession>A0AAV9PRH5</accession>
<comment type="caution">
    <text evidence="2">The sequence shown here is derived from an EMBL/GenBank/DDBJ whole genome shotgun (WGS) entry which is preliminary data.</text>
</comment>
<evidence type="ECO:0000256" key="1">
    <source>
        <dbReference type="SAM" id="MobiDB-lite"/>
    </source>
</evidence>
<evidence type="ECO:0000313" key="2">
    <source>
        <dbReference type="EMBL" id="KAK5175848.1"/>
    </source>
</evidence>
<organism evidence="2 3">
    <name type="scientific">Saxophila tyrrhenica</name>
    <dbReference type="NCBI Taxonomy" id="1690608"/>
    <lineage>
        <taxon>Eukaryota</taxon>
        <taxon>Fungi</taxon>
        <taxon>Dikarya</taxon>
        <taxon>Ascomycota</taxon>
        <taxon>Pezizomycotina</taxon>
        <taxon>Dothideomycetes</taxon>
        <taxon>Dothideomycetidae</taxon>
        <taxon>Mycosphaerellales</taxon>
        <taxon>Extremaceae</taxon>
        <taxon>Saxophila</taxon>
    </lineage>
</organism>
<dbReference type="Proteomes" id="UP001337655">
    <property type="component" value="Unassembled WGS sequence"/>
</dbReference>
<evidence type="ECO:0000313" key="3">
    <source>
        <dbReference type="Proteomes" id="UP001337655"/>
    </source>
</evidence>
<sequence length="165" mass="18001">MGDTASSGFGLHILNLRLDICTLLHRELIPHLDNFPILPRKVIPDTHVSTDQDTEMASTRARGKKAGAKGKGADSEDEDPSVRRPSGVRKRTKPPAGDTEEPARKKRKSAEASTLKLKEIADAEAEYSEEEDFATAKGVGPDISKMKPQELMVQEEVAVAPGFRL</sequence>
<name>A0AAV9PRH5_9PEZI</name>
<dbReference type="EMBL" id="JAVRRT010000001">
    <property type="protein sequence ID" value="KAK5175848.1"/>
    <property type="molecule type" value="Genomic_DNA"/>
</dbReference>
<dbReference type="RefSeq" id="XP_064664486.1">
    <property type="nucleotide sequence ID" value="XM_064798252.1"/>
</dbReference>
<dbReference type="GeneID" id="89922337"/>
<keyword evidence="3" id="KW-1185">Reference proteome</keyword>
<reference evidence="2 3" key="1">
    <citation type="submission" date="2023-08" db="EMBL/GenBank/DDBJ databases">
        <title>Black Yeasts Isolated from many extreme environments.</title>
        <authorList>
            <person name="Coleine C."/>
            <person name="Stajich J.E."/>
            <person name="Selbmann L."/>
        </authorList>
    </citation>
    <scope>NUCLEOTIDE SEQUENCE [LARGE SCALE GENOMIC DNA]</scope>
    <source>
        <strain evidence="2 3">CCFEE 5935</strain>
    </source>
</reference>